<evidence type="ECO:0000256" key="2">
    <source>
        <dbReference type="ARBA" id="ARBA00023043"/>
    </source>
</evidence>
<dbReference type="STRING" id="671987.R0I7Q7"/>
<dbReference type="HOGENOM" id="CLU_094688_0_0_1"/>
<protein>
    <recommendedName>
        <fullName evidence="7">BZIP domain-containing protein</fullName>
    </recommendedName>
</protein>
<evidence type="ECO:0000256" key="4">
    <source>
        <dbReference type="SAM" id="MobiDB-lite"/>
    </source>
</evidence>
<feature type="compositionally biased region" description="Low complexity" evidence="4">
    <location>
        <begin position="74"/>
        <end position="89"/>
    </location>
</feature>
<dbReference type="PROSITE" id="PS50088">
    <property type="entry name" value="ANK_REPEAT"/>
    <property type="match status" value="3"/>
</dbReference>
<feature type="region of interest" description="Disordered" evidence="4">
    <location>
        <begin position="1"/>
        <end position="24"/>
    </location>
</feature>
<evidence type="ECO:0000313" key="5">
    <source>
        <dbReference type="EMBL" id="EOA81486.1"/>
    </source>
</evidence>
<dbReference type="EMBL" id="KB908866">
    <property type="protein sequence ID" value="EOA81486.1"/>
    <property type="molecule type" value="Genomic_DNA"/>
</dbReference>
<feature type="region of interest" description="Disordered" evidence="4">
    <location>
        <begin position="71"/>
        <end position="95"/>
    </location>
</feature>
<dbReference type="CDD" id="cd14688">
    <property type="entry name" value="bZIP_YAP"/>
    <property type="match status" value="1"/>
</dbReference>
<accession>R0I7Q7</accession>
<feature type="repeat" description="ANK" evidence="3">
    <location>
        <begin position="226"/>
        <end position="257"/>
    </location>
</feature>
<dbReference type="SMART" id="SM00248">
    <property type="entry name" value="ANK"/>
    <property type="match status" value="3"/>
</dbReference>
<dbReference type="PROSITE" id="PS50297">
    <property type="entry name" value="ANK_REP_REGION"/>
    <property type="match status" value="2"/>
</dbReference>
<sequence>MSTEQTGRRPSVSDDNDWRGITDAAERRRAQNRIAQRNYRRNIKLRQQQLDEINKALASCSQDSIQQQALQMQSAISNASPSNSSSEGSLENMTAASQGSTTFNNCWPDMLGTSYFPDLSLNSEDLDAFSLICSTQENLDNDLNSANPLLAQPAISPNSTPLNALQKAISRGQINVAKLLAENGANVYVIDDNGNSILHLAVQSGSSALVLFALRNNINVNDINMLGMTALHVAIERGDLDIIKLLLGAGADTELKS</sequence>
<reference evidence="5 6" key="2">
    <citation type="journal article" date="2013" name="PLoS Genet.">
        <title>Comparative genome structure, secondary metabolite, and effector coding capacity across Cochliobolus pathogens.</title>
        <authorList>
            <person name="Condon B.J."/>
            <person name="Leng Y."/>
            <person name="Wu D."/>
            <person name="Bushley K.E."/>
            <person name="Ohm R.A."/>
            <person name="Otillar R."/>
            <person name="Martin J."/>
            <person name="Schackwitz W."/>
            <person name="Grimwood J."/>
            <person name="MohdZainudin N."/>
            <person name="Xue C."/>
            <person name="Wang R."/>
            <person name="Manning V.A."/>
            <person name="Dhillon B."/>
            <person name="Tu Z.J."/>
            <person name="Steffenson B.J."/>
            <person name="Salamov A."/>
            <person name="Sun H."/>
            <person name="Lowry S."/>
            <person name="LaButti K."/>
            <person name="Han J."/>
            <person name="Copeland A."/>
            <person name="Lindquist E."/>
            <person name="Barry K."/>
            <person name="Schmutz J."/>
            <person name="Baker S.E."/>
            <person name="Ciuffetti L.M."/>
            <person name="Grigoriev I.V."/>
            <person name="Zhong S."/>
            <person name="Turgeon B.G."/>
        </authorList>
    </citation>
    <scope>NUCLEOTIDE SEQUENCE [LARGE SCALE GENOMIC DNA]</scope>
    <source>
        <strain evidence="6">28A</strain>
    </source>
</reference>
<dbReference type="OrthoDB" id="3945980at2759"/>
<dbReference type="RefSeq" id="XP_008030677.1">
    <property type="nucleotide sequence ID" value="XM_008032486.1"/>
</dbReference>
<dbReference type="PANTHER" id="PTHR24126">
    <property type="entry name" value="ANKYRIN REPEAT, PH AND SEC7 DOMAIN CONTAINING PROTEIN SECG-RELATED"/>
    <property type="match status" value="1"/>
</dbReference>
<dbReference type="SUPFAM" id="SSF48403">
    <property type="entry name" value="Ankyrin repeat"/>
    <property type="match status" value="1"/>
</dbReference>
<organism evidence="5 6">
    <name type="scientific">Exserohilum turcicum (strain 28A)</name>
    <name type="common">Northern leaf blight fungus</name>
    <name type="synonym">Setosphaeria turcica</name>
    <dbReference type="NCBI Taxonomy" id="671987"/>
    <lineage>
        <taxon>Eukaryota</taxon>
        <taxon>Fungi</taxon>
        <taxon>Dikarya</taxon>
        <taxon>Ascomycota</taxon>
        <taxon>Pezizomycotina</taxon>
        <taxon>Dothideomycetes</taxon>
        <taxon>Pleosporomycetidae</taxon>
        <taxon>Pleosporales</taxon>
        <taxon>Pleosporineae</taxon>
        <taxon>Pleosporaceae</taxon>
        <taxon>Exserohilum</taxon>
    </lineage>
</organism>
<dbReference type="Proteomes" id="UP000016935">
    <property type="component" value="Unassembled WGS sequence"/>
</dbReference>
<evidence type="ECO:0000313" key="6">
    <source>
        <dbReference type="Proteomes" id="UP000016935"/>
    </source>
</evidence>
<evidence type="ECO:0008006" key="7">
    <source>
        <dbReference type="Google" id="ProtNLM"/>
    </source>
</evidence>
<proteinExistence type="predicted"/>
<keyword evidence="2 3" id="KW-0040">ANK repeat</keyword>
<dbReference type="InterPro" id="IPR002110">
    <property type="entry name" value="Ankyrin_rpt"/>
</dbReference>
<keyword evidence="6" id="KW-1185">Reference proteome</keyword>
<gene>
    <name evidence="5" type="ORF">SETTUDRAFT_35321</name>
</gene>
<keyword evidence="1" id="KW-0677">Repeat</keyword>
<evidence type="ECO:0000256" key="3">
    <source>
        <dbReference type="PROSITE-ProRule" id="PRU00023"/>
    </source>
</evidence>
<reference evidence="5 6" key="1">
    <citation type="journal article" date="2012" name="PLoS Pathog.">
        <title>Diverse lifestyles and strategies of plant pathogenesis encoded in the genomes of eighteen Dothideomycetes fungi.</title>
        <authorList>
            <person name="Ohm R.A."/>
            <person name="Feau N."/>
            <person name="Henrissat B."/>
            <person name="Schoch C.L."/>
            <person name="Horwitz B.A."/>
            <person name="Barry K.W."/>
            <person name="Condon B.J."/>
            <person name="Copeland A.C."/>
            <person name="Dhillon B."/>
            <person name="Glaser F."/>
            <person name="Hesse C.N."/>
            <person name="Kosti I."/>
            <person name="LaButti K."/>
            <person name="Lindquist E.A."/>
            <person name="Lucas S."/>
            <person name="Salamov A.A."/>
            <person name="Bradshaw R.E."/>
            <person name="Ciuffetti L."/>
            <person name="Hamelin R.C."/>
            <person name="Kema G.H.J."/>
            <person name="Lawrence C."/>
            <person name="Scott J.A."/>
            <person name="Spatafora J.W."/>
            <person name="Turgeon B.G."/>
            <person name="de Wit P.J.G.M."/>
            <person name="Zhong S."/>
            <person name="Goodwin S.B."/>
            <person name="Grigoriev I.V."/>
        </authorList>
    </citation>
    <scope>NUCLEOTIDE SEQUENCE [LARGE SCALE GENOMIC DNA]</scope>
    <source>
        <strain evidence="6">28A</strain>
    </source>
</reference>
<evidence type="ECO:0000256" key="1">
    <source>
        <dbReference type="ARBA" id="ARBA00022737"/>
    </source>
</evidence>
<dbReference type="Gene3D" id="1.25.40.20">
    <property type="entry name" value="Ankyrin repeat-containing domain"/>
    <property type="match status" value="2"/>
</dbReference>
<dbReference type="GeneID" id="19404004"/>
<dbReference type="AlphaFoldDB" id="R0I7Q7"/>
<feature type="repeat" description="ANK" evidence="3">
    <location>
        <begin position="160"/>
        <end position="192"/>
    </location>
</feature>
<dbReference type="PANTHER" id="PTHR24126:SF61">
    <property type="entry name" value="CHROMOSOME UNDETERMINED SCAFFOLD_2, WHOLE GENOME SHOTGUN SEQUENCE"/>
    <property type="match status" value="1"/>
</dbReference>
<dbReference type="Pfam" id="PF12796">
    <property type="entry name" value="Ank_2"/>
    <property type="match status" value="1"/>
</dbReference>
<name>R0I7Q7_EXST2</name>
<dbReference type="InterPro" id="IPR036770">
    <property type="entry name" value="Ankyrin_rpt-contain_sf"/>
</dbReference>
<feature type="repeat" description="ANK" evidence="3">
    <location>
        <begin position="193"/>
        <end position="225"/>
    </location>
</feature>